<name>A0AA41VSP9_PAPNU</name>
<dbReference type="AlphaFoldDB" id="A0AA41VSP9"/>
<proteinExistence type="predicted"/>
<keyword evidence="1" id="KW-1133">Transmembrane helix</keyword>
<feature type="transmembrane region" description="Helical" evidence="1">
    <location>
        <begin position="170"/>
        <end position="200"/>
    </location>
</feature>
<evidence type="ECO:0000313" key="3">
    <source>
        <dbReference type="Proteomes" id="UP001177140"/>
    </source>
</evidence>
<protein>
    <recommendedName>
        <fullName evidence="4">Transmembrane protein</fullName>
    </recommendedName>
</protein>
<dbReference type="PANTHER" id="PTHR33133:SF24">
    <property type="entry name" value="OS01G0800300 PROTEIN"/>
    <property type="match status" value="1"/>
</dbReference>
<dbReference type="EMBL" id="JAJJMA010285228">
    <property type="protein sequence ID" value="MCL7046732.1"/>
    <property type="molecule type" value="Genomic_DNA"/>
</dbReference>
<organism evidence="2 3">
    <name type="scientific">Papaver nudicaule</name>
    <name type="common">Iceland poppy</name>
    <dbReference type="NCBI Taxonomy" id="74823"/>
    <lineage>
        <taxon>Eukaryota</taxon>
        <taxon>Viridiplantae</taxon>
        <taxon>Streptophyta</taxon>
        <taxon>Embryophyta</taxon>
        <taxon>Tracheophyta</taxon>
        <taxon>Spermatophyta</taxon>
        <taxon>Magnoliopsida</taxon>
        <taxon>Ranunculales</taxon>
        <taxon>Papaveraceae</taxon>
        <taxon>Papaveroideae</taxon>
        <taxon>Papaver</taxon>
    </lineage>
</organism>
<dbReference type="PANTHER" id="PTHR33133">
    <property type="entry name" value="OS08G0107100 PROTEIN-RELATED"/>
    <property type="match status" value="1"/>
</dbReference>
<feature type="transmembrane region" description="Helical" evidence="1">
    <location>
        <begin position="134"/>
        <end position="158"/>
    </location>
</feature>
<sequence>MELFTAAEDLKFFNAPQIIKEAVRIPAKTSPLKFSLITLTLILPLSLFQLLFEIHTSILFYIVDDHFSGDDSSPLYKELTRTYTIHEFFYIVSLFLFSLLSTSAIVFTVASLYASKPVSFIPTLFAIPRIFKHLVITFFNVLLLMIVNYFAYCIPIAVLDWLNLNEALMWGFVIIFPMVYDLVHIFVTALWHLASVISVLEPNVYGLAAMKKSKQLLQGRTKIAFGLANWYLGATWTVQLVFQLAMQSRVHITVKLLFGMLCLFMLVAVNLTGLLVQSVFFFACKSHHNQAVDKKVLYDHLGGYDLGDKSVALNPSTGSVELQSLVEDPDRVDYQPVSLDAITDTVGDQNVENGEPETLS</sequence>
<reference evidence="2" key="1">
    <citation type="submission" date="2022-03" db="EMBL/GenBank/DDBJ databases">
        <title>A functionally conserved STORR gene fusion in Papaver species that diverged 16.8 million years ago.</title>
        <authorList>
            <person name="Catania T."/>
        </authorList>
    </citation>
    <scope>NUCLEOTIDE SEQUENCE</scope>
    <source>
        <strain evidence="2">S-191538</strain>
    </source>
</reference>
<feature type="transmembrane region" description="Helical" evidence="1">
    <location>
        <begin position="221"/>
        <end position="245"/>
    </location>
</feature>
<gene>
    <name evidence="2" type="ORF">MKW94_017836</name>
</gene>
<keyword evidence="3" id="KW-1185">Reference proteome</keyword>
<dbReference type="Proteomes" id="UP001177140">
    <property type="component" value="Unassembled WGS sequence"/>
</dbReference>
<feature type="transmembrane region" description="Helical" evidence="1">
    <location>
        <begin position="34"/>
        <end position="63"/>
    </location>
</feature>
<feature type="transmembrane region" description="Helical" evidence="1">
    <location>
        <begin position="88"/>
        <end position="113"/>
    </location>
</feature>
<keyword evidence="1" id="KW-0812">Transmembrane</keyword>
<comment type="caution">
    <text evidence="2">The sequence shown here is derived from an EMBL/GenBank/DDBJ whole genome shotgun (WGS) entry which is preliminary data.</text>
</comment>
<evidence type="ECO:0000256" key="1">
    <source>
        <dbReference type="SAM" id="Phobius"/>
    </source>
</evidence>
<evidence type="ECO:0000313" key="2">
    <source>
        <dbReference type="EMBL" id="MCL7046732.1"/>
    </source>
</evidence>
<accession>A0AA41VSP9</accession>
<keyword evidence="1" id="KW-0472">Membrane</keyword>
<feature type="transmembrane region" description="Helical" evidence="1">
    <location>
        <begin position="257"/>
        <end position="284"/>
    </location>
</feature>
<evidence type="ECO:0008006" key="4">
    <source>
        <dbReference type="Google" id="ProtNLM"/>
    </source>
</evidence>